<keyword evidence="6" id="KW-1185">Reference proteome</keyword>
<feature type="signal peptide" evidence="4">
    <location>
        <begin position="1"/>
        <end position="25"/>
    </location>
</feature>
<dbReference type="AlphaFoldDB" id="A0A9Q1K367"/>
<keyword evidence="4" id="KW-0732">Signal</keyword>
<dbReference type="PANTHER" id="PTHR31614">
    <property type="entry name" value="PROTEIN DOWNSTREAM OF FLC-RELATED"/>
    <property type="match status" value="1"/>
</dbReference>
<dbReference type="InterPro" id="IPR006041">
    <property type="entry name" value="Pollen_Ole_e1_allergen"/>
</dbReference>
<dbReference type="PANTHER" id="PTHR31614:SF2">
    <property type="entry name" value="F28N24.16 PROTEIN"/>
    <property type="match status" value="1"/>
</dbReference>
<comment type="caution">
    <text evidence="5">The sequence shown here is derived from an EMBL/GenBank/DDBJ whole genome shotgun (WGS) entry which is preliminary data.</text>
</comment>
<gene>
    <name evidence="5" type="ORF">Cgig2_010027</name>
</gene>
<feature type="chain" id="PRO_5040132622" description="Olee1-like protein" evidence="4">
    <location>
        <begin position="26"/>
        <end position="191"/>
    </location>
</feature>
<evidence type="ECO:0000256" key="2">
    <source>
        <dbReference type="ARBA" id="ARBA00023157"/>
    </source>
</evidence>
<comment type="similarity">
    <text evidence="1">Belongs to the Ole e I family.</text>
</comment>
<evidence type="ECO:0000313" key="6">
    <source>
        <dbReference type="Proteomes" id="UP001153076"/>
    </source>
</evidence>
<feature type="compositionally biased region" description="Acidic residues" evidence="3">
    <location>
        <begin position="165"/>
        <end position="174"/>
    </location>
</feature>
<dbReference type="OrthoDB" id="1888725at2759"/>
<dbReference type="GO" id="GO:0005615">
    <property type="term" value="C:extracellular space"/>
    <property type="evidence" value="ECO:0007669"/>
    <property type="project" value="InterPro"/>
</dbReference>
<name>A0A9Q1K367_9CARY</name>
<dbReference type="Pfam" id="PF01190">
    <property type="entry name" value="Pollen_Ole_e_1"/>
    <property type="match status" value="1"/>
</dbReference>
<reference evidence="5" key="1">
    <citation type="submission" date="2022-04" db="EMBL/GenBank/DDBJ databases">
        <title>Carnegiea gigantea Genome sequencing and assembly v2.</title>
        <authorList>
            <person name="Copetti D."/>
            <person name="Sanderson M.J."/>
            <person name="Burquez A."/>
            <person name="Wojciechowski M.F."/>
        </authorList>
    </citation>
    <scope>NUCLEOTIDE SEQUENCE</scope>
    <source>
        <strain evidence="5">SGP5-SGP5p</strain>
        <tissue evidence="5">Aerial part</tissue>
    </source>
</reference>
<organism evidence="5 6">
    <name type="scientific">Carnegiea gigantea</name>
    <dbReference type="NCBI Taxonomy" id="171969"/>
    <lineage>
        <taxon>Eukaryota</taxon>
        <taxon>Viridiplantae</taxon>
        <taxon>Streptophyta</taxon>
        <taxon>Embryophyta</taxon>
        <taxon>Tracheophyta</taxon>
        <taxon>Spermatophyta</taxon>
        <taxon>Magnoliopsida</taxon>
        <taxon>eudicotyledons</taxon>
        <taxon>Gunneridae</taxon>
        <taxon>Pentapetalae</taxon>
        <taxon>Caryophyllales</taxon>
        <taxon>Cactineae</taxon>
        <taxon>Cactaceae</taxon>
        <taxon>Cactoideae</taxon>
        <taxon>Echinocereeae</taxon>
        <taxon>Carnegiea</taxon>
    </lineage>
</organism>
<evidence type="ECO:0000256" key="4">
    <source>
        <dbReference type="SAM" id="SignalP"/>
    </source>
</evidence>
<dbReference type="Proteomes" id="UP001153076">
    <property type="component" value="Unassembled WGS sequence"/>
</dbReference>
<accession>A0A9Q1K367</accession>
<sequence length="191" mass="20484">MAKVGKTFFVLVLVNFLSLTGISHAARGGKKNHFSVQGMVYCDTCRVQFITRVSHVVEGATVKLECRNITAGTVSYNEEAATDKLGLYSFTVEGDHEDDICEVGLVKSPIESCSEIAADVVTQQAAMVSLTSNNGETSDIRYANPLGFMKKDPLPECPEVLKELDMDEDSEGEDGSGHEGNGHDTGGSTQS</sequence>
<keyword evidence="2" id="KW-1015">Disulfide bond</keyword>
<evidence type="ECO:0008006" key="7">
    <source>
        <dbReference type="Google" id="ProtNLM"/>
    </source>
</evidence>
<proteinExistence type="inferred from homology"/>
<evidence type="ECO:0000256" key="1">
    <source>
        <dbReference type="ARBA" id="ARBA00010049"/>
    </source>
</evidence>
<feature type="region of interest" description="Disordered" evidence="3">
    <location>
        <begin position="161"/>
        <end position="191"/>
    </location>
</feature>
<dbReference type="PROSITE" id="PS00925">
    <property type="entry name" value="OLEEI"/>
    <property type="match status" value="1"/>
</dbReference>
<evidence type="ECO:0000313" key="5">
    <source>
        <dbReference type="EMBL" id="KAJ8435908.1"/>
    </source>
</evidence>
<protein>
    <recommendedName>
        <fullName evidence="7">Olee1-like protein</fullName>
    </recommendedName>
</protein>
<dbReference type="EMBL" id="JAKOGI010000376">
    <property type="protein sequence ID" value="KAJ8435908.1"/>
    <property type="molecule type" value="Genomic_DNA"/>
</dbReference>
<dbReference type="InterPro" id="IPR006040">
    <property type="entry name" value="Allergen_Ole_e_I_CS"/>
</dbReference>
<evidence type="ECO:0000256" key="3">
    <source>
        <dbReference type="SAM" id="MobiDB-lite"/>
    </source>
</evidence>